<feature type="compositionally biased region" description="Low complexity" evidence="1">
    <location>
        <begin position="878"/>
        <end position="887"/>
    </location>
</feature>
<evidence type="ECO:0000313" key="5">
    <source>
        <dbReference type="Proteomes" id="UP000749559"/>
    </source>
</evidence>
<evidence type="ECO:0000259" key="3">
    <source>
        <dbReference type="Pfam" id="PF25775"/>
    </source>
</evidence>
<feature type="region of interest" description="Disordered" evidence="1">
    <location>
        <begin position="985"/>
        <end position="1011"/>
    </location>
</feature>
<feature type="region of interest" description="Disordered" evidence="1">
    <location>
        <begin position="1231"/>
        <end position="1263"/>
    </location>
</feature>
<dbReference type="Pfam" id="PF25775">
    <property type="entry name" value="CC_STIL"/>
    <property type="match status" value="1"/>
</dbReference>
<dbReference type="GO" id="GO:0031023">
    <property type="term" value="P:microtubule organizing center organization"/>
    <property type="evidence" value="ECO:0007669"/>
    <property type="project" value="TreeGrafter"/>
</dbReference>
<dbReference type="GO" id="GO:0007052">
    <property type="term" value="P:mitotic spindle organization"/>
    <property type="evidence" value="ECO:0007669"/>
    <property type="project" value="TreeGrafter"/>
</dbReference>
<evidence type="ECO:0000256" key="1">
    <source>
        <dbReference type="SAM" id="MobiDB-lite"/>
    </source>
</evidence>
<dbReference type="AlphaFoldDB" id="A0A8J1YAG5"/>
<dbReference type="InterPro" id="IPR057655">
    <property type="entry name" value="STIL_CC"/>
</dbReference>
<feature type="domain" description="STIL coiled coil region" evidence="3">
    <location>
        <begin position="772"/>
        <end position="799"/>
    </location>
</feature>
<proteinExistence type="predicted"/>
<feature type="region of interest" description="Disordered" evidence="1">
    <location>
        <begin position="857"/>
        <end position="898"/>
    </location>
</feature>
<dbReference type="InterPro" id="IPR057731">
    <property type="entry name" value="STIL_N"/>
</dbReference>
<comment type="caution">
    <text evidence="4">The sequence shown here is derived from an EMBL/GenBank/DDBJ whole genome shotgun (WGS) entry which is preliminary data.</text>
</comment>
<protein>
    <submittedName>
        <fullName evidence="4">Uncharacterized protein</fullName>
    </submittedName>
</protein>
<gene>
    <name evidence="4" type="ORF">OFUS_LOCUS182</name>
</gene>
<dbReference type="PANTHER" id="PTHR15128">
    <property type="entry name" value="TAL1 SCL INTERRUPTING LOCUS"/>
    <property type="match status" value="1"/>
</dbReference>
<feature type="region of interest" description="Disordered" evidence="1">
    <location>
        <begin position="358"/>
        <end position="391"/>
    </location>
</feature>
<feature type="region of interest" description="Disordered" evidence="1">
    <location>
        <begin position="466"/>
        <end position="538"/>
    </location>
</feature>
<accession>A0A8J1YAG5</accession>
<evidence type="ECO:0000259" key="2">
    <source>
        <dbReference type="Pfam" id="PF15253"/>
    </source>
</evidence>
<name>A0A8J1YAG5_OWEFU</name>
<dbReference type="Pfam" id="PF15253">
    <property type="entry name" value="STIL_N"/>
    <property type="match status" value="1"/>
</dbReference>
<feature type="region of interest" description="Disordered" evidence="1">
    <location>
        <begin position="941"/>
        <end position="961"/>
    </location>
</feature>
<dbReference type="PANTHER" id="PTHR15128:SF0">
    <property type="entry name" value="SCL-INTERRUPTING LOCUS PROTEIN"/>
    <property type="match status" value="1"/>
</dbReference>
<feature type="compositionally biased region" description="Polar residues" evidence="1">
    <location>
        <begin position="631"/>
        <end position="658"/>
    </location>
</feature>
<organism evidence="4 5">
    <name type="scientific">Owenia fusiformis</name>
    <name type="common">Polychaete worm</name>
    <dbReference type="NCBI Taxonomy" id="6347"/>
    <lineage>
        <taxon>Eukaryota</taxon>
        <taxon>Metazoa</taxon>
        <taxon>Spiralia</taxon>
        <taxon>Lophotrochozoa</taxon>
        <taxon>Annelida</taxon>
        <taxon>Polychaeta</taxon>
        <taxon>Sedentaria</taxon>
        <taxon>Canalipalpata</taxon>
        <taxon>Sabellida</taxon>
        <taxon>Oweniida</taxon>
        <taxon>Oweniidae</taxon>
        <taxon>Owenia</taxon>
    </lineage>
</organism>
<dbReference type="OrthoDB" id="76173at2759"/>
<feature type="compositionally biased region" description="Basic and acidic residues" evidence="1">
    <location>
        <begin position="1231"/>
        <end position="1240"/>
    </location>
</feature>
<feature type="domain" description="STIL N-terminal" evidence="2">
    <location>
        <begin position="14"/>
        <end position="345"/>
    </location>
</feature>
<dbReference type="InterPro" id="IPR026123">
    <property type="entry name" value="STIL"/>
</dbReference>
<feature type="compositionally biased region" description="Polar residues" evidence="1">
    <location>
        <begin position="738"/>
        <end position="756"/>
    </location>
</feature>
<dbReference type="InterPro" id="IPR058559">
    <property type="entry name" value="PRM_STIL"/>
</dbReference>
<feature type="compositionally biased region" description="Polar residues" evidence="1">
    <location>
        <begin position="669"/>
        <end position="681"/>
    </location>
</feature>
<feature type="region of interest" description="Disordered" evidence="1">
    <location>
        <begin position="597"/>
        <end position="756"/>
    </location>
</feature>
<evidence type="ECO:0000313" key="4">
    <source>
        <dbReference type="EMBL" id="CAH1772414.1"/>
    </source>
</evidence>
<dbReference type="Pfam" id="PF26399">
    <property type="entry name" value="PRM_STIL"/>
    <property type="match status" value="1"/>
</dbReference>
<dbReference type="EMBL" id="CAIIXF020000001">
    <property type="protein sequence ID" value="CAH1772414.1"/>
    <property type="molecule type" value="Genomic_DNA"/>
</dbReference>
<dbReference type="GO" id="GO:0005815">
    <property type="term" value="C:microtubule organizing center"/>
    <property type="evidence" value="ECO:0007669"/>
    <property type="project" value="TreeGrafter"/>
</dbReference>
<feature type="compositionally biased region" description="Polar residues" evidence="1">
    <location>
        <begin position="714"/>
        <end position="723"/>
    </location>
</feature>
<feature type="compositionally biased region" description="Low complexity" evidence="1">
    <location>
        <begin position="724"/>
        <end position="737"/>
    </location>
</feature>
<dbReference type="Proteomes" id="UP000749559">
    <property type="component" value="Unassembled WGS sequence"/>
</dbReference>
<keyword evidence="5" id="KW-1185">Reference proteome</keyword>
<dbReference type="GO" id="GO:0071539">
    <property type="term" value="P:protein localization to centrosome"/>
    <property type="evidence" value="ECO:0007669"/>
    <property type="project" value="TreeGrafter"/>
</dbReference>
<sequence length="1279" mass="141869">MAATLKFPVSRVALWDHCSKGAASYSHLAYYRNPTILLEEKALRLAHRYAQDSGDDSFRCLLIGNINITSDGEGVIVTLDQFKPLEGPVSFEAQLMPGEIRSPCELNNNQTHGKIEKPLDSYEMALKLLTQQCSSTRLDMNDAVCLQACISYTQEKHTINLDIDLDLMTFSTQLQAVPVSPVPIIQTALSKNLASGQSMSALQGQPKAGYLTLDQTRKLLLVLESDPKVSTLPLVGVWLSGVSYVYDPFVWTMCLKYLYSSVIQDRVCKSKEPFLVVLYSNLHPKPEFYECIPTGNNTCLDYSLYTCFEKVEIYKGQSDQRSNLIELEVIKVEQGPKLEKFNEAKQLIKDTPVLPKRIPKLKHTPVRPSRKEDLDMTPRASPSPHQTKVPVIQPSVPDVSLIFEDENLNCMDINKNTPENMNIPSRPPLQVVNRVLQAPGVPTHTHTRLSGGKPGMLEHMYKPMVTKSGGKVSPHLQKENQPDDGTPRAPVHQRPQHPEAHHGTSQHGPGYNAHQHGPSGGVRAHHTRATPPAMSPQWDYTTAHRQMYRGYPPNQMSPMPVNMNYPPYPGMYASPPFMQTMPMHPYYDPRLSPQYPGISQGYIYGQPSSGPRQLSDNEDIHRNQRRKRTSVKSTGVQPNNSSAATKQVTSVASDQIKSGDTKSGALTEISEQSVSPNSHRNAQPPGPSAEEPNLKPHSKSNPASPENNGALGVVSTQSISNSNPATPTISISNPTTPVFGSTNPTTPAMSDQNSQVAFSSPALSEVSAMTTPEVYKLLMHQDSQLRLLQNQIQQLLSVTNASPSQPALPSMHDNKPSQPTEEVITQACLNTTQDTNPKQPPENAQAMVTQEITVASSPIAQDEASVTPREDVSPFSADTSSDDTLCSTDDDPQPRLPGDITMESMMSQMIVDIPSYQSTPERYGDRQADSPPVESVSMCANMADSSTSSESEDEDERESEKYLDNQKEYFQSLLGNVQQLLAKHAEEKGKQNPRLSLPAGKVTSPVQQTRRLSDLHERPKERQHDPPQHNVFDSTMKQLKKMGVEVSPEKDAAERLGEGSFMFDPALLPKVNYVSMMLESTETDLSADVNTIAMKYLKDDQLTELQRFSSKARKNQRGKSVMFEHIAEKTTSDMTMYANNMSFATKKYMQRYGLMSWGEESTDSSGIEMQSPVTVQESPVTIGESPVTVGDIMQKVHEKLSPERPESVCDQRINSDKENKKLDYAGDVSLPHKDNRRLTNSEKPVMIFNKSNRKSLETGKKSSGNILDVERLKQLPKLL</sequence>
<dbReference type="GO" id="GO:0007224">
    <property type="term" value="P:smoothened signaling pathway"/>
    <property type="evidence" value="ECO:0007669"/>
    <property type="project" value="TreeGrafter"/>
</dbReference>
<reference evidence="4" key="1">
    <citation type="submission" date="2022-03" db="EMBL/GenBank/DDBJ databases">
        <authorList>
            <person name="Martin C."/>
        </authorList>
    </citation>
    <scope>NUCLEOTIDE SEQUENCE</scope>
</reference>